<dbReference type="Proteomes" id="UP000765509">
    <property type="component" value="Unassembled WGS sequence"/>
</dbReference>
<comment type="caution">
    <text evidence="3">The sequence shown here is derived from an EMBL/GenBank/DDBJ whole genome shotgun (WGS) entry which is preliminary data.</text>
</comment>
<dbReference type="InterPro" id="IPR013103">
    <property type="entry name" value="RVT_2"/>
</dbReference>
<dbReference type="CDD" id="cd09272">
    <property type="entry name" value="RNase_HI_RT_Ty1"/>
    <property type="match status" value="1"/>
</dbReference>
<reference evidence="3" key="1">
    <citation type="submission" date="2021-03" db="EMBL/GenBank/DDBJ databases">
        <title>Draft genome sequence of rust myrtle Austropuccinia psidii MF-1, a brazilian biotype.</title>
        <authorList>
            <person name="Quecine M.C."/>
            <person name="Pachon D.M.R."/>
            <person name="Bonatelli M.L."/>
            <person name="Correr F.H."/>
            <person name="Franceschini L.M."/>
            <person name="Leite T.F."/>
            <person name="Margarido G.R.A."/>
            <person name="Almeida C.A."/>
            <person name="Ferrarezi J.A."/>
            <person name="Labate C.A."/>
        </authorList>
    </citation>
    <scope>NUCLEOTIDE SEQUENCE</scope>
    <source>
        <strain evidence="3">MF-1</strain>
    </source>
</reference>
<evidence type="ECO:0000313" key="4">
    <source>
        <dbReference type="Proteomes" id="UP000765509"/>
    </source>
</evidence>
<dbReference type="PANTHER" id="PTHR11439:SF463">
    <property type="entry name" value="REVERSE TRANSCRIPTASE TY1_COPIA-TYPE DOMAIN-CONTAINING PROTEIN"/>
    <property type="match status" value="1"/>
</dbReference>
<dbReference type="SUPFAM" id="SSF56672">
    <property type="entry name" value="DNA/RNA polymerases"/>
    <property type="match status" value="1"/>
</dbReference>
<dbReference type="EMBL" id="AVOT02004007">
    <property type="protein sequence ID" value="MBW0475161.1"/>
    <property type="molecule type" value="Genomic_DNA"/>
</dbReference>
<accession>A0A9Q3C2K3</accession>
<sequence length="612" mass="68971">MEQLFDIQPDPTQLFPFGARAIVHVPQEKRTKLDARATECILLTYLKSGKGWTFLNVPSFRIFTLTSAIFPDYQHLPIATPTKKGAVAFILNHLRLSEIQQALKSNLSVHWKTAAEAELQQFDEWGVWEAISPVANMKILGAKWVFVVKRTASGQVDKFKARYVARGFSQRPGIDCSNLYAPTASLNLLRLLLKFKVKFNLHMAGFNVSVAYLYSPIEEDILVQAPVELQPDLSGKVMKLREALHGTKQAARCWWQYSCGIMGSLGFHGDKIEPSIYIFKKCGVFFIVWVHVNNGIVLSNSAGGLDSFKTKLTLKFKFHWSDHVSKIVGLNIDIGNGRLDISQPLLSKQLLDDYHRPIRDQFTTLPDSLIVTNKEKSVDQTRYQSILGSLMYLSLGSQPDITFAVNLLARFSSNPGLQHWEALDHLIGYLCHHRHQPLIYEKKDQGLSLWTNANWGGEHKRSTSGFMVKAFGNLIAWGSKCQHVVAMSTCASEYVALVEGTQLLAYIRLLAEPILLQLPLTIHCDNKAVIMIVEDNLSKKRSKYLDRAFYFVIDFVRQFNVKLQWTPTAMQYADVLTKPLGRVKMGKARASLNLATTDITLGGDVRSIVDQI</sequence>
<organism evidence="3 4">
    <name type="scientific">Austropuccinia psidii MF-1</name>
    <dbReference type="NCBI Taxonomy" id="1389203"/>
    <lineage>
        <taxon>Eukaryota</taxon>
        <taxon>Fungi</taxon>
        <taxon>Dikarya</taxon>
        <taxon>Basidiomycota</taxon>
        <taxon>Pucciniomycotina</taxon>
        <taxon>Pucciniomycetes</taxon>
        <taxon>Pucciniales</taxon>
        <taxon>Sphaerophragmiaceae</taxon>
        <taxon>Austropuccinia</taxon>
    </lineage>
</organism>
<dbReference type="Pfam" id="PF07727">
    <property type="entry name" value="RVT_2"/>
    <property type="match status" value="1"/>
</dbReference>
<protein>
    <recommendedName>
        <fullName evidence="5">Reverse transcriptase Ty1/copia-type domain-containing protein</fullName>
    </recommendedName>
</protein>
<dbReference type="Pfam" id="PF25597">
    <property type="entry name" value="SH3_retrovirus"/>
    <property type="match status" value="1"/>
</dbReference>
<evidence type="ECO:0000259" key="1">
    <source>
        <dbReference type="Pfam" id="PF07727"/>
    </source>
</evidence>
<evidence type="ECO:0000259" key="2">
    <source>
        <dbReference type="Pfam" id="PF25597"/>
    </source>
</evidence>
<proteinExistence type="predicted"/>
<dbReference type="InterPro" id="IPR043502">
    <property type="entry name" value="DNA/RNA_pol_sf"/>
</dbReference>
<dbReference type="OrthoDB" id="7691805at2759"/>
<keyword evidence="4" id="KW-1185">Reference proteome</keyword>
<dbReference type="InterPro" id="IPR057670">
    <property type="entry name" value="SH3_retrovirus"/>
</dbReference>
<evidence type="ECO:0008006" key="5">
    <source>
        <dbReference type="Google" id="ProtNLM"/>
    </source>
</evidence>
<feature type="domain" description="Retroviral polymerase SH3-like" evidence="2">
    <location>
        <begin position="20"/>
        <end position="77"/>
    </location>
</feature>
<dbReference type="PANTHER" id="PTHR11439">
    <property type="entry name" value="GAG-POL-RELATED RETROTRANSPOSON"/>
    <property type="match status" value="1"/>
</dbReference>
<dbReference type="AlphaFoldDB" id="A0A9Q3C2K3"/>
<name>A0A9Q3C2K3_9BASI</name>
<gene>
    <name evidence="3" type="ORF">O181_014876</name>
</gene>
<feature type="domain" description="Reverse transcriptase Ty1/copia-type" evidence="1">
    <location>
        <begin position="127"/>
        <end position="349"/>
    </location>
</feature>
<evidence type="ECO:0000313" key="3">
    <source>
        <dbReference type="EMBL" id="MBW0475161.1"/>
    </source>
</evidence>